<gene>
    <name evidence="1" type="ORF">DWB61_05390</name>
</gene>
<name>A0A425Y3N5_9BACT</name>
<dbReference type="Proteomes" id="UP000285794">
    <property type="component" value="Unassembled WGS sequence"/>
</dbReference>
<organism evidence="1 2">
    <name type="scientific">Ancylomarina euxinus</name>
    <dbReference type="NCBI Taxonomy" id="2283627"/>
    <lineage>
        <taxon>Bacteria</taxon>
        <taxon>Pseudomonadati</taxon>
        <taxon>Bacteroidota</taxon>
        <taxon>Bacteroidia</taxon>
        <taxon>Marinilabiliales</taxon>
        <taxon>Marinifilaceae</taxon>
        <taxon>Ancylomarina</taxon>
    </lineage>
</organism>
<keyword evidence="2" id="KW-1185">Reference proteome</keyword>
<sequence length="224" mass="26288">MKIKYLHKNKSTKLILFMSGWGCDEMPFMRINSDDYDVLMCYDYRDLSQIQELKEALKAYQECHLIAWSLGVFISSILFKDDQELFQTCLAINGSLSPIDDEKGIPSAIFQGTINGLNEKGRDKFFMRMCGGRSGYADFVEHQPQRLVEDQKEELICLQNMILKEAITWDIFDKVLLSSRDMIFPFKNLEKAWENKSQKLIFNLPHFCFSEWRSWDEILEVDMS</sequence>
<dbReference type="AlphaFoldDB" id="A0A425Y3N5"/>
<dbReference type="SUPFAM" id="SSF53474">
    <property type="entry name" value="alpha/beta-Hydrolases"/>
    <property type="match status" value="1"/>
</dbReference>
<comment type="caution">
    <text evidence="1">The sequence shown here is derived from an EMBL/GenBank/DDBJ whole genome shotgun (WGS) entry which is preliminary data.</text>
</comment>
<dbReference type="InterPro" id="IPR007398">
    <property type="entry name" value="BioG"/>
</dbReference>
<reference evidence="1 2" key="1">
    <citation type="submission" date="2018-07" db="EMBL/GenBank/DDBJ databases">
        <title>Draft genome sequence of Ancylomarina sp. M1P.</title>
        <authorList>
            <person name="Yadav S."/>
            <person name="Villanueva L."/>
            <person name="Damste J.S.S."/>
        </authorList>
    </citation>
    <scope>NUCLEOTIDE SEQUENCE [LARGE SCALE GENOMIC DNA]</scope>
    <source>
        <strain evidence="1 2">M1P</strain>
    </source>
</reference>
<dbReference type="OrthoDB" id="7688089at2"/>
<accession>A0A425Y3N5</accession>
<evidence type="ECO:0000313" key="2">
    <source>
        <dbReference type="Proteomes" id="UP000285794"/>
    </source>
</evidence>
<protein>
    <submittedName>
        <fullName evidence="1">DUF452 family protein</fullName>
    </submittedName>
</protein>
<dbReference type="EMBL" id="QQWG01000004">
    <property type="protein sequence ID" value="RRG22874.1"/>
    <property type="molecule type" value="Genomic_DNA"/>
</dbReference>
<proteinExistence type="predicted"/>
<dbReference type="InterPro" id="IPR029058">
    <property type="entry name" value="AB_hydrolase_fold"/>
</dbReference>
<evidence type="ECO:0000313" key="1">
    <source>
        <dbReference type="EMBL" id="RRG22874.1"/>
    </source>
</evidence>
<dbReference type="RefSeq" id="WP_125029872.1">
    <property type="nucleotide sequence ID" value="NZ_JAPXVP010000004.1"/>
</dbReference>
<dbReference type="Pfam" id="PF04301">
    <property type="entry name" value="BioG"/>
    <property type="match status" value="1"/>
</dbReference>